<evidence type="ECO:0000313" key="3">
    <source>
        <dbReference type="Proteomes" id="UP000307968"/>
    </source>
</evidence>
<dbReference type="Gene3D" id="2.60.40.10">
    <property type="entry name" value="Immunoglobulins"/>
    <property type="match status" value="1"/>
</dbReference>
<dbReference type="RefSeq" id="WP_054305213.1">
    <property type="nucleotide sequence ID" value="NZ_CAMIPJ010000002.1"/>
</dbReference>
<keyword evidence="1" id="KW-0732">Signal</keyword>
<evidence type="ECO:0000256" key="1">
    <source>
        <dbReference type="SAM" id="SignalP"/>
    </source>
</evidence>
<dbReference type="SUPFAM" id="SSF49354">
    <property type="entry name" value="PapD-like"/>
    <property type="match status" value="1"/>
</dbReference>
<evidence type="ECO:0000313" key="2">
    <source>
        <dbReference type="EMBL" id="VTP60184.1"/>
    </source>
</evidence>
<feature type="chain" id="PRO_5021018356" evidence="1">
    <location>
        <begin position="25"/>
        <end position="238"/>
    </location>
</feature>
<gene>
    <name evidence="2" type="ORF">NCTC12971_00646</name>
</gene>
<feature type="signal peptide" evidence="1">
    <location>
        <begin position="1"/>
        <end position="24"/>
    </location>
</feature>
<accession>A0A4U9H9K8</accession>
<dbReference type="InterPro" id="IPR008962">
    <property type="entry name" value="PapD-like_sf"/>
</dbReference>
<protein>
    <submittedName>
        <fullName evidence="2">Putative fimbrial protein TcfA</fullName>
    </submittedName>
</protein>
<reference evidence="2 3" key="1">
    <citation type="submission" date="2019-05" db="EMBL/GenBank/DDBJ databases">
        <authorList>
            <consortium name="Pathogen Informatics"/>
        </authorList>
    </citation>
    <scope>NUCLEOTIDE SEQUENCE [LARGE SCALE GENOMIC DNA]</scope>
    <source>
        <strain evidence="2 3">NCTC12971</strain>
    </source>
</reference>
<dbReference type="Proteomes" id="UP000307968">
    <property type="component" value="Chromosome"/>
</dbReference>
<name>A0A4U9H9K8_SERRU</name>
<sequence>MKFSKWAAVSLGLMGLAALNSARAIEVFPVVKEIREETPRDNYITVKSMYQAKDSVTGNDTNKQRYEFVTLELFYVPNPGDGEEQRVKVLGSADPKLVFSPTRLVVPYGEERKVRIMPLKPVDKEQVYRLRVRPSYPEQELDKGKVRFAIGYDVLLRYLPTGEHRQGVTLSCNGRQWTLTATGNVRSELHNLVVDGRQSVGQFNVYPGHSRQLTVSRKLAFELNNKLQVYEQCQRKEP</sequence>
<organism evidence="2 3">
    <name type="scientific">Serratia rubidaea</name>
    <name type="common">Serratia marinorubra</name>
    <dbReference type="NCBI Taxonomy" id="61652"/>
    <lineage>
        <taxon>Bacteria</taxon>
        <taxon>Pseudomonadati</taxon>
        <taxon>Pseudomonadota</taxon>
        <taxon>Gammaproteobacteria</taxon>
        <taxon>Enterobacterales</taxon>
        <taxon>Yersiniaceae</taxon>
        <taxon>Serratia</taxon>
    </lineage>
</organism>
<proteinExistence type="predicted"/>
<dbReference type="EMBL" id="LR590463">
    <property type="protein sequence ID" value="VTP60184.1"/>
    <property type="molecule type" value="Genomic_DNA"/>
</dbReference>
<dbReference type="InterPro" id="IPR013783">
    <property type="entry name" value="Ig-like_fold"/>
</dbReference>
<dbReference type="AlphaFoldDB" id="A0A4U9H9K8"/>
<dbReference type="GeneID" id="61764028"/>